<evidence type="ECO:0000256" key="7">
    <source>
        <dbReference type="ARBA" id="ARBA00022729"/>
    </source>
</evidence>
<dbReference type="PANTHER" id="PTHR48056:SF81">
    <property type="entry name" value="RECEPTOR PROTEIN-TYROSINE KINASE CEPR1"/>
    <property type="match status" value="1"/>
</dbReference>
<evidence type="ECO:0000256" key="12">
    <source>
        <dbReference type="ARBA" id="ARBA00022989"/>
    </source>
</evidence>
<dbReference type="SMART" id="SM00220">
    <property type="entry name" value="S_TKc"/>
    <property type="match status" value="1"/>
</dbReference>
<feature type="binding site" evidence="16">
    <location>
        <position position="677"/>
    </location>
    <ligand>
        <name>ATP</name>
        <dbReference type="ChEBI" id="CHEBI:30616"/>
    </ligand>
</feature>
<dbReference type="InterPro" id="IPR001611">
    <property type="entry name" value="Leu-rich_rpt"/>
</dbReference>
<comment type="subcellular location">
    <subcellularLocation>
        <location evidence="1">Membrane</location>
        <topology evidence="1">Single-pass membrane protein</topology>
    </subcellularLocation>
</comment>
<keyword evidence="8" id="KW-0677">Repeat</keyword>
<dbReference type="InterPro" id="IPR055414">
    <property type="entry name" value="LRR_R13L4/SHOC2-like"/>
</dbReference>
<accession>A0A059BRJ5</accession>
<reference evidence="19" key="1">
    <citation type="submission" date="2013-07" db="EMBL/GenBank/DDBJ databases">
        <title>The genome of Eucalyptus grandis.</title>
        <authorList>
            <person name="Schmutz J."/>
            <person name="Hayes R."/>
            <person name="Myburg A."/>
            <person name="Tuskan G."/>
            <person name="Grattapaglia D."/>
            <person name="Rokhsar D.S."/>
        </authorList>
    </citation>
    <scope>NUCLEOTIDE SEQUENCE</scope>
    <source>
        <tissue evidence="19">Leaf extractions</tissue>
    </source>
</reference>
<organism evidence="19">
    <name type="scientific">Eucalyptus grandis</name>
    <name type="common">Flooded gum</name>
    <dbReference type="NCBI Taxonomy" id="71139"/>
    <lineage>
        <taxon>Eukaryota</taxon>
        <taxon>Viridiplantae</taxon>
        <taxon>Streptophyta</taxon>
        <taxon>Embryophyta</taxon>
        <taxon>Tracheophyta</taxon>
        <taxon>Spermatophyta</taxon>
        <taxon>Magnoliopsida</taxon>
        <taxon>eudicotyledons</taxon>
        <taxon>Gunneridae</taxon>
        <taxon>Pentapetalae</taxon>
        <taxon>rosids</taxon>
        <taxon>malvids</taxon>
        <taxon>Myrtales</taxon>
        <taxon>Myrtaceae</taxon>
        <taxon>Myrtoideae</taxon>
        <taxon>Eucalypteae</taxon>
        <taxon>Eucalyptus</taxon>
    </lineage>
</organism>
<evidence type="ECO:0000256" key="1">
    <source>
        <dbReference type="ARBA" id="ARBA00004167"/>
    </source>
</evidence>
<comment type="similarity">
    <text evidence="2">Belongs to the protein kinase superfamily. Ser/Thr protein kinase family.</text>
</comment>
<dbReference type="Gene3D" id="3.80.10.10">
    <property type="entry name" value="Ribonuclease Inhibitor"/>
    <property type="match status" value="4"/>
</dbReference>
<evidence type="ECO:0000256" key="13">
    <source>
        <dbReference type="ARBA" id="ARBA00023136"/>
    </source>
</evidence>
<sequence length="954" mass="104957">MALHSAVFLCVSLVCLSCLSQAASTNQSQFFALMKDSLYGNAMLSWNLDGGAENSFCSFEGVTCNHQGEVVELDIDGKSLSGEFPADICSYLPQLRILRLGRNKLRGDFYNSFINCSLLEELDMSFLYLHGTLPDFSPMQSLRILDLSSNLFTGKFPMSVFNLTNLESLNFNENDRFEPWRLPETISQLSKLKSLILMTCMAEGRIPPSIGNMTSLVDLELGGNYLVGPIPKELGLLKNLKQLELYYNQLNGSIPEELGNLTELIDLDMSVNLLTGRIPESVCRLPHLEVLQVYNNSLSGELPSVIGSSTALTILSIYGNQFTGEIPWNLGQSSPLIVLDLSENQFSGPLPTEACKGGKLQYFLFLANNFSGKLPPSYANCLTLLRFRVNSNDLEGPIPEGLLSLPHASIIDLSDNHLSGTIAGTIGNARNLSEFFIQKNDITGVIPPEISGATNLVKIDLSGNRLWGPIPSEIGNLKKLNLLLLQSNRLNSSIPKSLSSLKSLNVLDLSNNLLTGKIPESLCELLPNSINFSNNHLSGPIPPSLVKGGLVESLAGNPGLCISASADSSDKSFPICPQTSSRKKLNSIWAIAISSAIITLGTILFLKRYCSKERSVMDRDETHSLSLFSYDVKSFHRISYDHQEIVDALVNENIVGRGGSGTVYRIALKSGEVVAVKRLWSRSAKDCVPEDHSVLDRGLKTEVETLGNVRHKNIVKLYSYFSSRDCSLLVYEYMPNGNLYEALHRGPLNLDWPIRHQIALGIAQGLEYLHHDLPTPIIHRDIKSTNILLDAHFQPKVADFGIAKVLQARGGKDSTSTVIAGTYGYLAPEYAYSSKATTKCDVYSFGVVLLELITGKRPVEHEFGENKNITCWVSTKVDTKEGTVEVLDKRLSSSFREDIIRVLRIAICCTYGAPALRPTMNEVVHLLIEADPCKFGSCKTSDKIKETFDPPKTK</sequence>
<evidence type="ECO:0000256" key="15">
    <source>
        <dbReference type="ARBA" id="ARBA00023180"/>
    </source>
</evidence>
<protein>
    <recommendedName>
        <fullName evidence="18">Protein kinase domain-containing protein</fullName>
    </recommendedName>
</protein>
<dbReference type="SUPFAM" id="SSF56112">
    <property type="entry name" value="Protein kinase-like (PK-like)"/>
    <property type="match status" value="1"/>
</dbReference>
<dbReference type="GO" id="GO:0004674">
    <property type="term" value="F:protein serine/threonine kinase activity"/>
    <property type="evidence" value="ECO:0007669"/>
    <property type="project" value="UniProtKB-KW"/>
</dbReference>
<evidence type="ECO:0000256" key="14">
    <source>
        <dbReference type="ARBA" id="ARBA00023170"/>
    </source>
</evidence>
<dbReference type="GO" id="GO:0031540">
    <property type="term" value="P:regulation of anthocyanin biosynthetic process"/>
    <property type="evidence" value="ECO:0007669"/>
    <property type="project" value="EnsemblPlants"/>
</dbReference>
<dbReference type="InterPro" id="IPR017441">
    <property type="entry name" value="Protein_kinase_ATP_BS"/>
</dbReference>
<dbReference type="InterPro" id="IPR008271">
    <property type="entry name" value="Ser/Thr_kinase_AS"/>
</dbReference>
<evidence type="ECO:0000256" key="4">
    <source>
        <dbReference type="ARBA" id="ARBA00022614"/>
    </source>
</evidence>
<dbReference type="InterPro" id="IPR000719">
    <property type="entry name" value="Prot_kinase_dom"/>
</dbReference>
<keyword evidence="9 16" id="KW-0547">Nucleotide-binding</keyword>
<dbReference type="FunFam" id="3.80.10.10:FF:000330">
    <property type="entry name" value="Receptor protein-tyrosine kinase CEPR1"/>
    <property type="match status" value="1"/>
</dbReference>
<keyword evidence="15" id="KW-0325">Glycoprotein</keyword>
<dbReference type="GO" id="GO:0042277">
    <property type="term" value="F:peptide binding"/>
    <property type="evidence" value="ECO:0007669"/>
    <property type="project" value="EnsemblPlants"/>
</dbReference>
<dbReference type="PROSITE" id="PS00107">
    <property type="entry name" value="PROTEIN_KINASE_ATP"/>
    <property type="match status" value="1"/>
</dbReference>
<dbReference type="OrthoDB" id="642113at2759"/>
<dbReference type="SUPFAM" id="SSF52047">
    <property type="entry name" value="RNI-like"/>
    <property type="match status" value="1"/>
</dbReference>
<dbReference type="KEGG" id="egr:104449213"/>
<dbReference type="Pfam" id="PF23598">
    <property type="entry name" value="LRR_14"/>
    <property type="match status" value="1"/>
</dbReference>
<dbReference type="GO" id="GO:1902025">
    <property type="term" value="P:nitrate import"/>
    <property type="evidence" value="ECO:0007669"/>
    <property type="project" value="EnsemblPlants"/>
</dbReference>
<keyword evidence="12" id="KW-1133">Transmembrane helix</keyword>
<dbReference type="Pfam" id="PF00069">
    <property type="entry name" value="Pkinase"/>
    <property type="match status" value="1"/>
</dbReference>
<evidence type="ECO:0000256" key="9">
    <source>
        <dbReference type="ARBA" id="ARBA00022741"/>
    </source>
</evidence>
<dbReference type="GO" id="GO:0048831">
    <property type="term" value="P:regulation of shoot system development"/>
    <property type="evidence" value="ECO:0007669"/>
    <property type="project" value="EnsemblPlants"/>
</dbReference>
<dbReference type="GO" id="GO:1901333">
    <property type="term" value="P:positive regulation of lateral root development"/>
    <property type="evidence" value="ECO:0007669"/>
    <property type="project" value="EnsemblPlants"/>
</dbReference>
<dbReference type="SUPFAM" id="SSF52058">
    <property type="entry name" value="L domain-like"/>
    <property type="match status" value="1"/>
</dbReference>
<dbReference type="Pfam" id="PF00560">
    <property type="entry name" value="LRR_1"/>
    <property type="match status" value="2"/>
</dbReference>
<dbReference type="GO" id="GO:0048437">
    <property type="term" value="P:floral organ development"/>
    <property type="evidence" value="ECO:0007669"/>
    <property type="project" value="EnsemblPlants"/>
</dbReference>
<evidence type="ECO:0000256" key="8">
    <source>
        <dbReference type="ARBA" id="ARBA00022737"/>
    </source>
</evidence>
<evidence type="ECO:0000256" key="6">
    <source>
        <dbReference type="ARBA" id="ARBA00022692"/>
    </source>
</evidence>
<dbReference type="GO" id="GO:2000652">
    <property type="term" value="P:regulation of secondary cell wall biogenesis"/>
    <property type="evidence" value="ECO:0007669"/>
    <property type="project" value="EnsemblPlants"/>
</dbReference>
<dbReference type="FunCoup" id="A0A059BRJ5">
    <property type="interactions" value="1122"/>
</dbReference>
<dbReference type="GO" id="GO:0017046">
    <property type="term" value="F:peptide hormone binding"/>
    <property type="evidence" value="ECO:0007669"/>
    <property type="project" value="EnsemblPlants"/>
</dbReference>
<dbReference type="OMA" id="IAMRCTC"/>
<dbReference type="InterPro" id="IPR032675">
    <property type="entry name" value="LRR_dom_sf"/>
</dbReference>
<dbReference type="GO" id="GO:0080113">
    <property type="term" value="P:regulation of seed growth"/>
    <property type="evidence" value="ECO:0007669"/>
    <property type="project" value="EnsemblPlants"/>
</dbReference>
<dbReference type="GO" id="GO:0004672">
    <property type="term" value="F:protein kinase activity"/>
    <property type="evidence" value="ECO:0000318"/>
    <property type="project" value="GO_Central"/>
</dbReference>
<proteinExistence type="inferred from homology"/>
<dbReference type="GO" id="GO:0051428">
    <property type="term" value="F:peptide hormone receptor binding"/>
    <property type="evidence" value="ECO:0007669"/>
    <property type="project" value="EnsemblPlants"/>
</dbReference>
<dbReference type="GO" id="GO:0016020">
    <property type="term" value="C:membrane"/>
    <property type="evidence" value="ECO:0007669"/>
    <property type="project" value="UniProtKB-SubCell"/>
</dbReference>
<dbReference type="Gramene" id="KCW68569">
    <property type="protein sequence ID" value="KCW68569"/>
    <property type="gene ID" value="EUGRSUZ_F02182"/>
</dbReference>
<evidence type="ECO:0000259" key="18">
    <source>
        <dbReference type="PROSITE" id="PS50011"/>
    </source>
</evidence>
<keyword evidence="5" id="KW-0808">Transferase</keyword>
<evidence type="ECO:0000256" key="16">
    <source>
        <dbReference type="PROSITE-ProRule" id="PRU10141"/>
    </source>
</evidence>
<dbReference type="FunFam" id="3.80.10.10:FF:000515">
    <property type="entry name" value="Leucine-rich repeat receptor-like protein kinase"/>
    <property type="match status" value="1"/>
</dbReference>
<evidence type="ECO:0000256" key="17">
    <source>
        <dbReference type="SAM" id="SignalP"/>
    </source>
</evidence>
<dbReference type="Gene3D" id="3.30.200.20">
    <property type="entry name" value="Phosphorylase Kinase, domain 1"/>
    <property type="match status" value="1"/>
</dbReference>
<keyword evidence="14" id="KW-0675">Receptor</keyword>
<keyword evidence="11 16" id="KW-0067">ATP-binding</keyword>
<name>A0A059BRJ5_EUCGR</name>
<dbReference type="InterPro" id="IPR050647">
    <property type="entry name" value="Plant_LRR-RLKs"/>
</dbReference>
<keyword evidence="10" id="KW-0418">Kinase</keyword>
<dbReference type="GO" id="GO:0010051">
    <property type="term" value="P:xylem and phloem pattern formation"/>
    <property type="evidence" value="ECO:0007669"/>
    <property type="project" value="EnsemblPlants"/>
</dbReference>
<feature type="chain" id="PRO_5001574566" description="Protein kinase domain-containing protein" evidence="17">
    <location>
        <begin position="23"/>
        <end position="954"/>
    </location>
</feature>
<dbReference type="InParanoid" id="A0A059BRJ5"/>
<evidence type="ECO:0000256" key="2">
    <source>
        <dbReference type="ARBA" id="ARBA00008684"/>
    </source>
</evidence>
<feature type="domain" description="Protein kinase" evidence="18">
    <location>
        <begin position="649"/>
        <end position="928"/>
    </location>
</feature>
<dbReference type="InterPro" id="IPR011009">
    <property type="entry name" value="Kinase-like_dom_sf"/>
</dbReference>
<dbReference type="GO" id="GO:0005524">
    <property type="term" value="F:ATP binding"/>
    <property type="evidence" value="ECO:0007669"/>
    <property type="project" value="UniProtKB-UniRule"/>
</dbReference>
<dbReference type="GO" id="GO:1901141">
    <property type="term" value="P:regulation of lignin biosynthetic process"/>
    <property type="evidence" value="ECO:0007669"/>
    <property type="project" value="EnsemblPlants"/>
</dbReference>
<dbReference type="FunFam" id="3.30.200.20:FF:000530">
    <property type="entry name" value="receptor protein-tyrosine kinase CEPR1"/>
    <property type="match status" value="1"/>
</dbReference>
<evidence type="ECO:0000256" key="11">
    <source>
        <dbReference type="ARBA" id="ARBA00022840"/>
    </source>
</evidence>
<dbReference type="InterPro" id="IPR003591">
    <property type="entry name" value="Leu-rich_rpt_typical-subtyp"/>
</dbReference>
<evidence type="ECO:0000256" key="5">
    <source>
        <dbReference type="ARBA" id="ARBA00022679"/>
    </source>
</evidence>
<dbReference type="GO" id="GO:0010311">
    <property type="term" value="P:lateral root formation"/>
    <property type="evidence" value="ECO:0007669"/>
    <property type="project" value="EnsemblPlants"/>
</dbReference>
<gene>
    <name evidence="19" type="ORF">EUGRSUZ_F02182</name>
</gene>
<dbReference type="GO" id="GO:0090548">
    <property type="term" value="P:response to nitrate starvation"/>
    <property type="evidence" value="ECO:0007669"/>
    <property type="project" value="EnsemblPlants"/>
</dbReference>
<dbReference type="eggNOG" id="ENOG502QSZ3">
    <property type="taxonomic scope" value="Eukaryota"/>
</dbReference>
<dbReference type="Pfam" id="PF08263">
    <property type="entry name" value="LRRNT_2"/>
    <property type="match status" value="1"/>
</dbReference>
<dbReference type="SMART" id="SM00369">
    <property type="entry name" value="LRR_TYP"/>
    <property type="match status" value="5"/>
</dbReference>
<evidence type="ECO:0000313" key="19">
    <source>
        <dbReference type="EMBL" id="KCW68569.1"/>
    </source>
</evidence>
<dbReference type="PROSITE" id="PS00108">
    <property type="entry name" value="PROTEIN_KINASE_ST"/>
    <property type="match status" value="1"/>
</dbReference>
<dbReference type="PROSITE" id="PS50011">
    <property type="entry name" value="PROTEIN_KINASE_DOM"/>
    <property type="match status" value="1"/>
</dbReference>
<keyword evidence="4" id="KW-0433">Leucine-rich repeat</keyword>
<evidence type="ECO:0000256" key="10">
    <source>
        <dbReference type="ARBA" id="ARBA00022777"/>
    </source>
</evidence>
<dbReference type="FunFam" id="1.10.510.10:FF:000276">
    <property type="entry name" value="LRR receptor-like serine/threonine-protein kinase RCH1"/>
    <property type="match status" value="1"/>
</dbReference>
<keyword evidence="6" id="KW-0812">Transmembrane</keyword>
<dbReference type="GO" id="GO:0001653">
    <property type="term" value="F:peptide receptor activity"/>
    <property type="evidence" value="ECO:0007669"/>
    <property type="project" value="EnsemblPlants"/>
</dbReference>
<dbReference type="InterPro" id="IPR013210">
    <property type="entry name" value="LRR_N_plant-typ"/>
</dbReference>
<evidence type="ECO:0000256" key="3">
    <source>
        <dbReference type="ARBA" id="ARBA00022527"/>
    </source>
</evidence>
<keyword evidence="13" id="KW-0472">Membrane</keyword>
<dbReference type="AlphaFoldDB" id="A0A059BRJ5"/>
<dbReference type="Gene3D" id="1.10.510.10">
    <property type="entry name" value="Transferase(Phosphotransferase) domain 1"/>
    <property type="match status" value="1"/>
</dbReference>
<feature type="signal peptide" evidence="17">
    <location>
        <begin position="1"/>
        <end position="22"/>
    </location>
</feature>
<dbReference type="PANTHER" id="PTHR48056">
    <property type="entry name" value="LRR RECEPTOR-LIKE SERINE/THREONINE-PROTEIN KINASE-RELATED"/>
    <property type="match status" value="1"/>
</dbReference>
<keyword evidence="7 17" id="KW-0732">Signal</keyword>
<keyword evidence="3" id="KW-0723">Serine/threonine-protein kinase</keyword>
<dbReference type="EMBL" id="KK198758">
    <property type="protein sequence ID" value="KCW68569.1"/>
    <property type="molecule type" value="Genomic_DNA"/>
</dbReference>